<sequence>MDQSDSSDEEMRGCVFSPSPSPPSHCCSTEEAPSPPSPPSLADSDGHQRDSALFTGPSSALQVLAQRQSTHTGSFLGLDGFLTLGVDLSSVRPGSGPVPAHTPTSQPHNPQRSSQPYSGGRPSWRPSSSLRESAPEELVMAVLESQSPRHTHSRPTSATHRIHSAGGSTPRPAPRPVSRPLSRAAQEILEVQSVEQEAPGGSPQDEEEEEEEDRQALVSLEDEFRQMSAQSGAGTDPPPALFTGVGAGSGARFRGQGRGPATGQEEQRWQSGTARRRASGGHPDEEEENLRDKHNVLALP</sequence>
<dbReference type="OrthoDB" id="6226111at2759"/>
<dbReference type="GeneID" id="105897124"/>
<feature type="compositionally biased region" description="Polar residues" evidence="1">
    <location>
        <begin position="144"/>
        <end position="159"/>
    </location>
</feature>
<dbReference type="CTD" id="79740"/>
<gene>
    <name evidence="3" type="primary">zbbx</name>
</gene>
<dbReference type="RefSeq" id="XP_031428730.2">
    <property type="nucleotide sequence ID" value="XM_031572870.2"/>
</dbReference>
<protein>
    <submittedName>
        <fullName evidence="3">Uncharacterized protein zbbx</fullName>
    </submittedName>
</protein>
<feature type="compositionally biased region" description="Acidic residues" evidence="1">
    <location>
        <begin position="204"/>
        <end position="213"/>
    </location>
</feature>
<feature type="region of interest" description="Disordered" evidence="1">
    <location>
        <begin position="1"/>
        <end position="55"/>
    </location>
</feature>
<dbReference type="InterPro" id="IPR037688">
    <property type="entry name" value="ZBBX"/>
</dbReference>
<evidence type="ECO:0000256" key="1">
    <source>
        <dbReference type="SAM" id="MobiDB-lite"/>
    </source>
</evidence>
<organism evidence="2 3">
    <name type="scientific">Clupea harengus</name>
    <name type="common">Atlantic herring</name>
    <dbReference type="NCBI Taxonomy" id="7950"/>
    <lineage>
        <taxon>Eukaryota</taxon>
        <taxon>Metazoa</taxon>
        <taxon>Chordata</taxon>
        <taxon>Craniata</taxon>
        <taxon>Vertebrata</taxon>
        <taxon>Euteleostomi</taxon>
        <taxon>Actinopterygii</taxon>
        <taxon>Neopterygii</taxon>
        <taxon>Teleostei</taxon>
        <taxon>Clupei</taxon>
        <taxon>Clupeiformes</taxon>
        <taxon>Clupeoidei</taxon>
        <taxon>Clupeidae</taxon>
        <taxon>Clupea</taxon>
    </lineage>
</organism>
<keyword evidence="2" id="KW-1185">Reference proteome</keyword>
<feature type="region of interest" description="Disordered" evidence="1">
    <location>
        <begin position="86"/>
        <end position="300"/>
    </location>
</feature>
<dbReference type="AlphaFoldDB" id="A0A6P8FZE8"/>
<dbReference type="Proteomes" id="UP000515152">
    <property type="component" value="Chromosome 9"/>
</dbReference>
<name>A0A6P8FZE8_CLUHA</name>
<accession>A0A6P8FZE8</accession>
<feature type="compositionally biased region" description="Polar residues" evidence="1">
    <location>
        <begin position="102"/>
        <end position="117"/>
    </location>
</feature>
<feature type="compositionally biased region" description="Low complexity" evidence="1">
    <location>
        <begin position="118"/>
        <end position="129"/>
    </location>
</feature>
<feature type="compositionally biased region" description="Basic and acidic residues" evidence="1">
    <location>
        <begin position="290"/>
        <end position="300"/>
    </location>
</feature>
<evidence type="ECO:0000313" key="2">
    <source>
        <dbReference type="Proteomes" id="UP000515152"/>
    </source>
</evidence>
<dbReference type="PANTHER" id="PTHR28634:SF1">
    <property type="entry name" value="ZINC FINGER B-BOX DOMAIN-CONTAINING PROTEIN 1"/>
    <property type="match status" value="1"/>
</dbReference>
<dbReference type="PANTHER" id="PTHR28634">
    <property type="entry name" value="ZINC FINGER B-BOX DOMAIN-CONTAINING PROTEIN 1"/>
    <property type="match status" value="1"/>
</dbReference>
<evidence type="ECO:0000313" key="3">
    <source>
        <dbReference type="RefSeq" id="XP_031428730.2"/>
    </source>
</evidence>
<reference evidence="3" key="1">
    <citation type="submission" date="2025-08" db="UniProtKB">
        <authorList>
            <consortium name="RefSeq"/>
        </authorList>
    </citation>
    <scope>IDENTIFICATION</scope>
</reference>
<dbReference type="KEGG" id="char:105897124"/>
<proteinExistence type="predicted"/>